<evidence type="ECO:0000313" key="1">
    <source>
        <dbReference type="EMBL" id="CDP37558.1"/>
    </source>
</evidence>
<dbReference type="EMBL" id="HG937694">
    <property type="protein sequence ID" value="CDP37558.1"/>
    <property type="molecule type" value="Genomic_DNA"/>
</dbReference>
<dbReference type="GO" id="GO:0031624">
    <property type="term" value="F:ubiquitin conjugating enzyme binding"/>
    <property type="evidence" value="ECO:0007669"/>
    <property type="project" value="TreeGrafter"/>
</dbReference>
<dbReference type="GO" id="GO:0043161">
    <property type="term" value="P:proteasome-mediated ubiquitin-dependent protein catabolic process"/>
    <property type="evidence" value="ECO:0007669"/>
    <property type="project" value="TreeGrafter"/>
</dbReference>
<protein>
    <submittedName>
        <fullName evidence="1">ARAD1D14212p</fullName>
    </submittedName>
</protein>
<dbReference type="GO" id="GO:0000151">
    <property type="term" value="C:ubiquitin ligase complex"/>
    <property type="evidence" value="ECO:0007669"/>
    <property type="project" value="TreeGrafter"/>
</dbReference>
<dbReference type="InterPro" id="IPR019193">
    <property type="entry name" value="UBQ-conj_enz_E2-bd_prot"/>
</dbReference>
<dbReference type="GO" id="GO:0061630">
    <property type="term" value="F:ubiquitin protein ligase activity"/>
    <property type="evidence" value="ECO:0007669"/>
    <property type="project" value="TreeGrafter"/>
</dbReference>
<dbReference type="Pfam" id="PF09814">
    <property type="entry name" value="HECT_2"/>
    <property type="match status" value="1"/>
</dbReference>
<sequence length="366" mass="40534">MEDVVYITEYLARIKSVAVSIELPKDKVATELGFESVSKAVVTSSDGSKYGINLSEDVSAQVAAKSHPIAEDSNTVSFRLPGRPDLAREESSSVLSGQLLSGIPWPASMLAGVEGQFVCSNCRTKVIDCKGITKWRQLPSETWAEMMDFWHCHKPADGSTQFNPSYAVSRFIPSQGMPFVGATYFTFDSSDVCLDVDRSTTTVVCACGNQLGTREADANWVKLWKWQLSFDRQSAADLIPIEYPYSAYVSVTLAELIDSHASYTFMLEPDTPELESGNRALIWVFNADIVFTSSSSPTPQRAFKVFYSSCDDDIELLQKSRPEIEEVNFPPIVIDGIIDELKQSTKSLPCNYKGFAKWQVGFLPKV</sequence>
<dbReference type="GO" id="GO:0051865">
    <property type="term" value="P:protein autoubiquitination"/>
    <property type="evidence" value="ECO:0007669"/>
    <property type="project" value="TreeGrafter"/>
</dbReference>
<reference evidence="1" key="1">
    <citation type="submission" date="2014-02" db="EMBL/GenBank/DDBJ databases">
        <authorList>
            <person name="Genoscope - CEA"/>
        </authorList>
    </citation>
    <scope>NUCLEOTIDE SEQUENCE</scope>
    <source>
        <strain evidence="1">LS3</strain>
    </source>
</reference>
<dbReference type="GO" id="GO:0000209">
    <property type="term" value="P:protein polyubiquitination"/>
    <property type="evidence" value="ECO:0007669"/>
    <property type="project" value="TreeGrafter"/>
</dbReference>
<dbReference type="PANTHER" id="PTHR31531:SF2">
    <property type="entry name" value="E3 UBIQUITIN-PROTEIN LIGASE E3D"/>
    <property type="match status" value="1"/>
</dbReference>
<dbReference type="AlphaFoldDB" id="A0A060T9B7"/>
<dbReference type="GO" id="GO:0005634">
    <property type="term" value="C:nucleus"/>
    <property type="evidence" value="ECO:0007669"/>
    <property type="project" value="TreeGrafter"/>
</dbReference>
<dbReference type="GO" id="GO:0030332">
    <property type="term" value="F:cyclin binding"/>
    <property type="evidence" value="ECO:0007669"/>
    <property type="project" value="TreeGrafter"/>
</dbReference>
<accession>A0A060T9B7</accession>
<dbReference type="GO" id="GO:0006513">
    <property type="term" value="P:protein monoubiquitination"/>
    <property type="evidence" value="ECO:0007669"/>
    <property type="project" value="TreeGrafter"/>
</dbReference>
<proteinExistence type="predicted"/>
<organism evidence="1">
    <name type="scientific">Blastobotrys adeninivorans</name>
    <name type="common">Yeast</name>
    <name type="synonym">Arxula adeninivorans</name>
    <dbReference type="NCBI Taxonomy" id="409370"/>
    <lineage>
        <taxon>Eukaryota</taxon>
        <taxon>Fungi</taxon>
        <taxon>Dikarya</taxon>
        <taxon>Ascomycota</taxon>
        <taxon>Saccharomycotina</taxon>
        <taxon>Dipodascomycetes</taxon>
        <taxon>Dipodascales</taxon>
        <taxon>Trichomonascaceae</taxon>
        <taxon>Blastobotrys</taxon>
    </lineage>
</organism>
<name>A0A060T9B7_BLAAD</name>
<reference evidence="1" key="2">
    <citation type="submission" date="2014-06" db="EMBL/GenBank/DDBJ databases">
        <title>The complete genome of Blastobotrys (Arxula) adeninivorans LS3 - a yeast of biotechnological interest.</title>
        <authorList>
            <person name="Kunze G."/>
            <person name="Gaillardin C."/>
            <person name="Czernicka M."/>
            <person name="Durrens P."/>
            <person name="Martin T."/>
            <person name="Boer E."/>
            <person name="Gabaldon T."/>
            <person name="Cruz J."/>
            <person name="Talla E."/>
            <person name="Marck C."/>
            <person name="Goffeau A."/>
            <person name="Barbe V."/>
            <person name="Baret P."/>
            <person name="Baronian K."/>
            <person name="Beier S."/>
            <person name="Bleykasten C."/>
            <person name="Bode R."/>
            <person name="Casaregola S."/>
            <person name="Despons L."/>
            <person name="Fairhead C."/>
            <person name="Giersberg M."/>
            <person name="Gierski P."/>
            <person name="Hahnel U."/>
            <person name="Hartmann A."/>
            <person name="Jankowska D."/>
            <person name="Jubin C."/>
            <person name="Jung P."/>
            <person name="Lafontaine I."/>
            <person name="Leh-Louis V."/>
            <person name="Lemaire M."/>
            <person name="Marcet-Houben M."/>
            <person name="Mascher M."/>
            <person name="Morel G."/>
            <person name="Richard G.-F."/>
            <person name="Riechen J."/>
            <person name="Sacerdot C."/>
            <person name="Sarkar A."/>
            <person name="Savel G."/>
            <person name="Schacherer J."/>
            <person name="Sherman D."/>
            <person name="Straub M.-L."/>
            <person name="Stein N."/>
            <person name="Thierry A."/>
            <person name="Trautwein-Schult A."/>
            <person name="Westhof E."/>
            <person name="Worch S."/>
            <person name="Dujon B."/>
            <person name="Souciet J.-L."/>
            <person name="Wincker P."/>
            <person name="Scholz U."/>
            <person name="Neuveglise N."/>
        </authorList>
    </citation>
    <scope>NUCLEOTIDE SEQUENCE</scope>
    <source>
        <strain evidence="1">LS3</strain>
    </source>
</reference>
<dbReference type="GO" id="GO:0005829">
    <property type="term" value="C:cytosol"/>
    <property type="evidence" value="ECO:0007669"/>
    <property type="project" value="TreeGrafter"/>
</dbReference>
<gene>
    <name evidence="1" type="ORF">GNLVRS02_ARAD1D14212g</name>
</gene>
<dbReference type="PANTHER" id="PTHR31531">
    <property type="entry name" value="E3 UBIQUITIN-PROTEIN LIGASE E3D FAMILY MEMBER"/>
    <property type="match status" value="1"/>
</dbReference>
<dbReference type="PhylomeDB" id="A0A060T9B7"/>